<dbReference type="InterPro" id="IPR056863">
    <property type="entry name" value="LMN_ATRN_NET-like_EGF"/>
</dbReference>
<keyword evidence="18" id="KW-1185">Reference proteome</keyword>
<evidence type="ECO:0000256" key="1">
    <source>
        <dbReference type="ARBA" id="ARBA00004302"/>
    </source>
</evidence>
<dbReference type="SMART" id="SM00136">
    <property type="entry name" value="LamNT"/>
    <property type="match status" value="1"/>
</dbReference>
<keyword evidence="9 12" id="KW-1015">Disulfide bond</keyword>
<feature type="coiled-coil region" evidence="13">
    <location>
        <begin position="630"/>
        <end position="657"/>
    </location>
</feature>
<feature type="coiled-coil region" evidence="13">
    <location>
        <begin position="930"/>
        <end position="988"/>
    </location>
</feature>
<feature type="domain" description="Laminin N-terminal" evidence="16">
    <location>
        <begin position="22"/>
        <end position="249"/>
    </location>
</feature>
<feature type="disulfide bond" evidence="12">
    <location>
        <begin position="430"/>
        <end position="447"/>
    </location>
</feature>
<dbReference type="Pfam" id="PF00053">
    <property type="entry name" value="EGF_laminin"/>
    <property type="match status" value="5"/>
</dbReference>
<keyword evidence="7" id="KW-0130">Cell adhesion</keyword>
<evidence type="ECO:0000256" key="7">
    <source>
        <dbReference type="ARBA" id="ARBA00022889"/>
    </source>
</evidence>
<evidence type="ECO:0000259" key="16">
    <source>
        <dbReference type="PROSITE" id="PS51117"/>
    </source>
</evidence>
<evidence type="ECO:0000256" key="11">
    <source>
        <dbReference type="ARBA" id="ARBA00023292"/>
    </source>
</evidence>
<feature type="coiled-coil region" evidence="13">
    <location>
        <begin position="820"/>
        <end position="879"/>
    </location>
</feature>
<evidence type="ECO:0000256" key="3">
    <source>
        <dbReference type="ARBA" id="ARBA00022530"/>
    </source>
</evidence>
<evidence type="ECO:0000256" key="6">
    <source>
        <dbReference type="ARBA" id="ARBA00022869"/>
    </source>
</evidence>
<dbReference type="Pfam" id="PF24973">
    <property type="entry name" value="EGF_LMN_ATRN"/>
    <property type="match status" value="1"/>
</dbReference>
<dbReference type="AlphaFoldDB" id="A0AAV2M8K9"/>
<evidence type="ECO:0000256" key="4">
    <source>
        <dbReference type="ARBA" id="ARBA00022729"/>
    </source>
</evidence>
<dbReference type="GO" id="GO:0009887">
    <property type="term" value="P:animal organ morphogenesis"/>
    <property type="evidence" value="ECO:0007669"/>
    <property type="project" value="TreeGrafter"/>
</dbReference>
<reference evidence="17 18" key="1">
    <citation type="submission" date="2024-04" db="EMBL/GenBank/DDBJ databases">
        <authorList>
            <person name="Waldvogel A.-M."/>
            <person name="Schoenle A."/>
        </authorList>
    </citation>
    <scope>NUCLEOTIDE SEQUENCE [LARGE SCALE GENOMIC DNA]</scope>
</reference>
<dbReference type="SMART" id="SM00180">
    <property type="entry name" value="EGF_Lam"/>
    <property type="match status" value="6"/>
</dbReference>
<keyword evidence="5" id="KW-0677">Repeat</keyword>
<proteinExistence type="predicted"/>
<evidence type="ECO:0000256" key="12">
    <source>
        <dbReference type="PROSITE-ProRule" id="PRU00460"/>
    </source>
</evidence>
<name>A0AAV2M8K9_KNICA</name>
<feature type="domain" description="Laminin EGF-like" evidence="15">
    <location>
        <begin position="428"/>
        <end position="474"/>
    </location>
</feature>
<keyword evidence="4 14" id="KW-0732">Signal</keyword>
<protein>
    <recommendedName>
        <fullName evidence="19">Laminin subunit beta-3</fullName>
    </recommendedName>
</protein>
<dbReference type="Pfam" id="PF00055">
    <property type="entry name" value="Laminin_N"/>
    <property type="match status" value="1"/>
</dbReference>
<feature type="coiled-coil region" evidence="13">
    <location>
        <begin position="1024"/>
        <end position="1102"/>
    </location>
</feature>
<dbReference type="PROSITE" id="PS51117">
    <property type="entry name" value="LAMININ_NTER"/>
    <property type="match status" value="1"/>
</dbReference>
<dbReference type="PROSITE" id="PS51257">
    <property type="entry name" value="PROKAR_LIPOPROTEIN"/>
    <property type="match status" value="1"/>
</dbReference>
<gene>
    <name evidence="17" type="ORF">KC01_LOCUS36390</name>
</gene>
<dbReference type="PRINTS" id="PR00011">
    <property type="entry name" value="EGFLAMININ"/>
</dbReference>
<dbReference type="PANTHER" id="PTHR10574">
    <property type="entry name" value="NETRIN/LAMININ-RELATED"/>
    <property type="match status" value="1"/>
</dbReference>
<feature type="disulfide bond" evidence="12">
    <location>
        <begin position="522"/>
        <end position="534"/>
    </location>
</feature>
<evidence type="ECO:0000256" key="2">
    <source>
        <dbReference type="ARBA" id="ARBA00022525"/>
    </source>
</evidence>
<dbReference type="FunFam" id="2.10.25.10:FF:000084">
    <property type="entry name" value="Laminin subunit alpha 3"/>
    <property type="match status" value="1"/>
</dbReference>
<dbReference type="PROSITE" id="PS50027">
    <property type="entry name" value="EGF_LAM_2"/>
    <property type="match status" value="5"/>
</dbReference>
<dbReference type="Proteomes" id="UP001497482">
    <property type="component" value="Chromosome 6"/>
</dbReference>
<evidence type="ECO:0000256" key="5">
    <source>
        <dbReference type="ARBA" id="ARBA00022737"/>
    </source>
</evidence>
<dbReference type="Gene3D" id="2.60.120.260">
    <property type="entry name" value="Galactose-binding domain-like"/>
    <property type="match status" value="1"/>
</dbReference>
<feature type="domain" description="Laminin EGF-like" evidence="15">
    <location>
        <begin position="522"/>
        <end position="568"/>
    </location>
</feature>
<feature type="disulfide bond" evidence="12">
    <location>
        <begin position="475"/>
        <end position="487"/>
    </location>
</feature>
<keyword evidence="10" id="KW-0325">Glycoprotein</keyword>
<dbReference type="SUPFAM" id="SSF57997">
    <property type="entry name" value="Tropomyosin"/>
    <property type="match status" value="1"/>
</dbReference>
<feature type="disulfide bond" evidence="12">
    <location>
        <begin position="398"/>
        <end position="407"/>
    </location>
</feature>
<feature type="disulfide bond" evidence="12">
    <location>
        <begin position="495"/>
        <end position="504"/>
    </location>
</feature>
<evidence type="ECO:0000313" key="17">
    <source>
        <dbReference type="EMBL" id="CAL1609698.1"/>
    </source>
</evidence>
<keyword evidence="6" id="KW-0084">Basement membrane</keyword>
<evidence type="ECO:0000256" key="8">
    <source>
        <dbReference type="ARBA" id="ARBA00023054"/>
    </source>
</evidence>
<keyword evidence="3" id="KW-0272">Extracellular matrix</keyword>
<dbReference type="InterPro" id="IPR002049">
    <property type="entry name" value="LE_dom"/>
</dbReference>
<dbReference type="GO" id="GO:0016477">
    <property type="term" value="P:cell migration"/>
    <property type="evidence" value="ECO:0007669"/>
    <property type="project" value="TreeGrafter"/>
</dbReference>
<dbReference type="SUPFAM" id="SSF57196">
    <property type="entry name" value="EGF/Laminin"/>
    <property type="match status" value="6"/>
</dbReference>
<dbReference type="PANTHER" id="PTHR10574:SF268">
    <property type="entry name" value="LAMININ SUBUNIT BETA-3"/>
    <property type="match status" value="1"/>
</dbReference>
<sequence>MKVLLLLLAALAAVPGASSSCLLGACYPPSGDLLLGRARLLRASSTCGLTGSEVYCTPYQQRRMKCCPCDSQNPEGPLAHTIQEVLSTAAPDRWWQSQKGVSPVTIQMDLKGLFQLDNLILDFKGPRPQALMIERSSDDGRTWQPYVYMATHCPSAFPGVPTTTPLQLKDTYCYTLPPVGSDAYRDHQIHLRPLEQYMYVPVPKDQKIEEVSGLTNLRVTLAQLGEVPQIPGRSLSRFFALKEMKMHGRCMCHGHANKCLPDSTSYSNYIQVHPRCECQHNTAGLNCERCAELYNDLPWRAAEEDNTHTCRRCECNNHAERCRFDRDVYEASGRRSGGVCVDCMHHTTGPKCDQCAPGYQANPRSSRDRPDACIRCVCSAAGTVDGALCDDSSGSCQCKANVEGSECDRCKPGFYNLSSSNPQGCTKCRCSPIGSLSELCDVVTGQCLCHPNTSGRESCSPGFWRPVGSERCEPCACDPASSLSNSCDQSGQCRCKSGFGGKTCSECGPHMFGDPFRGCRPCDCDRDGTLAEGCDKQTGTCVCRPSVTGPRCDTCSRDRCDSFPLCQTCPSCFFTLDAQRQNISAALRKLQLPGTPGPSPDFGPRIHALESSLNNIKNGISLPPAVSVDVDKALVTISQLQSEMNKINKTLKPLEKTNLEPELDKLQDLLDSLNLDFKIKSDNLKNTTSPTDTGAFSAIKKAYNESTDTARNVSTSIKKLGKTTDTRKDLEDQLNQVLPINTKNLSRLNSSFASEPDLSPLAKMVCGKVLSEACTPLQCSTEELCAPDGQPPCESGKPCLGALPLGNKAAADAGQVQDKLDVLSKKISDAAKKLQKTQETTNQVRDSTEKLNNQIKKARDALEEDLKKSRDVVKELKDFLSDPSSNLTHIQQVSDWVLKAKLPVSLTALKSKLDELKNLASDLPNSTAVLQQAQPQLEAAKKLLQEAQDARDTANAVKADVDDQVTELRSVEQSLSDIEDKLDQSSDLVNSLSDYISKVEQQLSPAEKALNDTSEVLKPVKPNLEELKRLLDEAKRQTLDVQDKADDAEEEAAITAEDMKTLEKQLEILKTKAADSKPDGDTEKLGERLTKLQEDAKTLTNTTNSMFNALDGKAESIRQLQKEILAKSSTLEGLDVKLGDLLAQLRKRAKELRSCQA</sequence>
<dbReference type="GO" id="GO:0034446">
    <property type="term" value="P:substrate adhesion-dependent cell spreading"/>
    <property type="evidence" value="ECO:0007669"/>
    <property type="project" value="TreeGrafter"/>
</dbReference>
<dbReference type="InterPro" id="IPR050440">
    <property type="entry name" value="Laminin/Netrin_ECM"/>
</dbReference>
<dbReference type="InterPro" id="IPR008211">
    <property type="entry name" value="Laminin_N"/>
</dbReference>
<dbReference type="PROSITE" id="PS01248">
    <property type="entry name" value="EGF_LAM_1"/>
    <property type="match status" value="2"/>
</dbReference>
<dbReference type="CDD" id="cd00055">
    <property type="entry name" value="EGF_Lam"/>
    <property type="match status" value="6"/>
</dbReference>
<dbReference type="GO" id="GO:0007411">
    <property type="term" value="P:axon guidance"/>
    <property type="evidence" value="ECO:0007669"/>
    <property type="project" value="TreeGrafter"/>
</dbReference>
<feature type="disulfide bond" evidence="12">
    <location>
        <begin position="524"/>
        <end position="541"/>
    </location>
</feature>
<feature type="domain" description="Laminin EGF-like" evidence="15">
    <location>
        <begin position="313"/>
        <end position="375"/>
    </location>
</feature>
<evidence type="ECO:0000256" key="9">
    <source>
        <dbReference type="ARBA" id="ARBA00023157"/>
    </source>
</evidence>
<keyword evidence="11 12" id="KW-0424">Laminin EGF-like domain</keyword>
<dbReference type="GO" id="GO:0070831">
    <property type="term" value="P:basement membrane assembly"/>
    <property type="evidence" value="ECO:0007669"/>
    <property type="project" value="TreeGrafter"/>
</dbReference>
<feature type="disulfide bond" evidence="12">
    <location>
        <begin position="428"/>
        <end position="440"/>
    </location>
</feature>
<evidence type="ECO:0000256" key="10">
    <source>
        <dbReference type="ARBA" id="ARBA00023180"/>
    </source>
</evidence>
<dbReference type="GO" id="GO:0009888">
    <property type="term" value="P:tissue development"/>
    <property type="evidence" value="ECO:0007669"/>
    <property type="project" value="TreeGrafter"/>
</dbReference>
<evidence type="ECO:0000256" key="13">
    <source>
        <dbReference type="SAM" id="Coils"/>
    </source>
</evidence>
<dbReference type="GO" id="GO:0043256">
    <property type="term" value="C:laminin complex"/>
    <property type="evidence" value="ECO:0007669"/>
    <property type="project" value="TreeGrafter"/>
</dbReference>
<organism evidence="17 18">
    <name type="scientific">Knipowitschia caucasica</name>
    <name type="common">Caucasian dwarf goby</name>
    <name type="synonym">Pomatoschistus caucasicus</name>
    <dbReference type="NCBI Taxonomy" id="637954"/>
    <lineage>
        <taxon>Eukaryota</taxon>
        <taxon>Metazoa</taxon>
        <taxon>Chordata</taxon>
        <taxon>Craniata</taxon>
        <taxon>Vertebrata</taxon>
        <taxon>Euteleostomi</taxon>
        <taxon>Actinopterygii</taxon>
        <taxon>Neopterygii</taxon>
        <taxon>Teleostei</taxon>
        <taxon>Neoteleostei</taxon>
        <taxon>Acanthomorphata</taxon>
        <taxon>Gobiaria</taxon>
        <taxon>Gobiiformes</taxon>
        <taxon>Gobioidei</taxon>
        <taxon>Gobiidae</taxon>
        <taxon>Gobiinae</taxon>
        <taxon>Knipowitschia</taxon>
    </lineage>
</organism>
<feature type="disulfide bond" evidence="12">
    <location>
        <begin position="543"/>
        <end position="552"/>
    </location>
</feature>
<comment type="caution">
    <text evidence="12">Lacks conserved residue(s) required for the propagation of feature annotation.</text>
</comment>
<feature type="disulfide bond" evidence="12">
    <location>
        <begin position="343"/>
        <end position="352"/>
    </location>
</feature>
<evidence type="ECO:0000256" key="14">
    <source>
        <dbReference type="SAM" id="SignalP"/>
    </source>
</evidence>
<evidence type="ECO:0008006" key="19">
    <source>
        <dbReference type="Google" id="ProtNLM"/>
    </source>
</evidence>
<keyword evidence="8 13" id="KW-0175">Coiled coil</keyword>
<dbReference type="FunFam" id="2.60.120.260:FF:000073">
    <property type="entry name" value="Laminin subunit beta 3"/>
    <property type="match status" value="1"/>
</dbReference>
<accession>A0AAV2M8K9</accession>
<keyword evidence="2" id="KW-0964">Secreted</keyword>
<feature type="signal peptide" evidence="14">
    <location>
        <begin position="1"/>
        <end position="19"/>
    </location>
</feature>
<evidence type="ECO:0000259" key="15">
    <source>
        <dbReference type="PROSITE" id="PS50027"/>
    </source>
</evidence>
<dbReference type="Gene3D" id="2.10.25.10">
    <property type="entry name" value="Laminin"/>
    <property type="match status" value="4"/>
</dbReference>
<dbReference type="Gene3D" id="2.170.300.10">
    <property type="entry name" value="Tie2 ligand-binding domain superfamily"/>
    <property type="match status" value="1"/>
</dbReference>
<feature type="domain" description="Laminin EGF-like" evidence="15">
    <location>
        <begin position="475"/>
        <end position="521"/>
    </location>
</feature>
<evidence type="ECO:0000313" key="18">
    <source>
        <dbReference type="Proteomes" id="UP001497482"/>
    </source>
</evidence>
<feature type="chain" id="PRO_5043337608" description="Laminin subunit beta-3" evidence="14">
    <location>
        <begin position="20"/>
        <end position="1157"/>
    </location>
</feature>
<feature type="domain" description="Laminin EGF-like" evidence="15">
    <location>
        <begin position="376"/>
        <end position="427"/>
    </location>
</feature>
<comment type="subcellular location">
    <subcellularLocation>
        <location evidence="1">Secreted</location>
        <location evidence="1">Extracellular space</location>
        <location evidence="1">Extracellular matrix</location>
        <location evidence="1">Basement membrane</location>
    </subcellularLocation>
</comment>
<dbReference type="EMBL" id="OZ035828">
    <property type="protein sequence ID" value="CAL1609698.1"/>
    <property type="molecule type" value="Genomic_DNA"/>
</dbReference>